<evidence type="ECO:0000313" key="4">
    <source>
        <dbReference type="Proteomes" id="UP001415857"/>
    </source>
</evidence>
<evidence type="ECO:0000256" key="2">
    <source>
        <dbReference type="ARBA" id="ARBA00023136"/>
    </source>
</evidence>
<gene>
    <name evidence="3" type="ORF">L1049_003126</name>
</gene>
<dbReference type="Proteomes" id="UP001415857">
    <property type="component" value="Unassembled WGS sequence"/>
</dbReference>
<name>A0AAP0NLW0_LIQFO</name>
<comment type="caution">
    <text evidence="3">The sequence shown here is derived from an EMBL/GenBank/DDBJ whole genome shotgun (WGS) entry which is preliminary data.</text>
</comment>
<dbReference type="GO" id="GO:0098542">
    <property type="term" value="P:defense response to other organism"/>
    <property type="evidence" value="ECO:0007669"/>
    <property type="project" value="InterPro"/>
</dbReference>
<sequence length="158" mass="17756">MIIKPRVPFISVTAAHLDNIEYDQSGLLETQITIVIRAENDNVKAHASFSETSFTLSLHGMVIAKLAGNPFEVRKNSSVDFNYVVPSSPIPLDPIQMNFVDLSLKQDKIVFDLKGNVRTQWRVGLLGSVKFWGHLDCHLQFRPSNGTYTHSRCTTKAR</sequence>
<organism evidence="3 4">
    <name type="scientific">Liquidambar formosana</name>
    <name type="common">Formosan gum</name>
    <dbReference type="NCBI Taxonomy" id="63359"/>
    <lineage>
        <taxon>Eukaryota</taxon>
        <taxon>Viridiplantae</taxon>
        <taxon>Streptophyta</taxon>
        <taxon>Embryophyta</taxon>
        <taxon>Tracheophyta</taxon>
        <taxon>Spermatophyta</taxon>
        <taxon>Magnoliopsida</taxon>
        <taxon>eudicotyledons</taxon>
        <taxon>Gunneridae</taxon>
        <taxon>Pentapetalae</taxon>
        <taxon>Saxifragales</taxon>
        <taxon>Altingiaceae</taxon>
        <taxon>Liquidambar</taxon>
    </lineage>
</organism>
<dbReference type="InterPro" id="IPR044839">
    <property type="entry name" value="NDR1-like"/>
</dbReference>
<evidence type="ECO:0000256" key="1">
    <source>
        <dbReference type="ARBA" id="ARBA00004370"/>
    </source>
</evidence>
<accession>A0AAP0NLW0</accession>
<dbReference type="EMBL" id="JBBPBK010000013">
    <property type="protein sequence ID" value="KAK9272749.1"/>
    <property type="molecule type" value="Genomic_DNA"/>
</dbReference>
<evidence type="ECO:0008006" key="5">
    <source>
        <dbReference type="Google" id="ProtNLM"/>
    </source>
</evidence>
<dbReference type="GO" id="GO:0005886">
    <property type="term" value="C:plasma membrane"/>
    <property type="evidence" value="ECO:0007669"/>
    <property type="project" value="TreeGrafter"/>
</dbReference>
<dbReference type="PANTHER" id="PTHR31234">
    <property type="entry name" value="LATE EMBRYOGENESIS ABUNDANT (LEA) HYDROXYPROLINE-RICH GLYCOPROTEIN FAMILY"/>
    <property type="match status" value="1"/>
</dbReference>
<protein>
    <recommendedName>
        <fullName evidence="5">Late embryogenesis abundant protein LEA-2 subgroup domain-containing protein</fullName>
    </recommendedName>
</protein>
<dbReference type="AlphaFoldDB" id="A0AAP0NLW0"/>
<comment type="subcellular location">
    <subcellularLocation>
        <location evidence="1">Membrane</location>
    </subcellularLocation>
</comment>
<reference evidence="3 4" key="1">
    <citation type="journal article" date="2024" name="Plant J.">
        <title>Genome sequences and population genomics reveal climatic adaptation and genomic divergence between two closely related sweetgum species.</title>
        <authorList>
            <person name="Xu W.Q."/>
            <person name="Ren C.Q."/>
            <person name="Zhang X.Y."/>
            <person name="Comes H.P."/>
            <person name="Liu X.H."/>
            <person name="Li Y.G."/>
            <person name="Kettle C.J."/>
            <person name="Jalonen R."/>
            <person name="Gaisberger H."/>
            <person name="Ma Y.Z."/>
            <person name="Qiu Y.X."/>
        </authorList>
    </citation>
    <scope>NUCLEOTIDE SEQUENCE [LARGE SCALE GENOMIC DNA]</scope>
    <source>
        <strain evidence="3">Hangzhou</strain>
    </source>
</reference>
<dbReference type="PANTHER" id="PTHR31234:SF66">
    <property type="entry name" value="LATE EMBRYOGENESIS ABUNDANT PROTEIN"/>
    <property type="match status" value="1"/>
</dbReference>
<keyword evidence="2" id="KW-0472">Membrane</keyword>
<keyword evidence="4" id="KW-1185">Reference proteome</keyword>
<proteinExistence type="predicted"/>
<evidence type="ECO:0000313" key="3">
    <source>
        <dbReference type="EMBL" id="KAK9272749.1"/>
    </source>
</evidence>